<keyword evidence="3" id="KW-0732">Signal</keyword>
<keyword evidence="2" id="KW-0378">Hydrolase</keyword>
<dbReference type="InterPro" id="IPR029058">
    <property type="entry name" value="AB_hydrolase_fold"/>
</dbReference>
<evidence type="ECO:0000256" key="3">
    <source>
        <dbReference type="SAM" id="SignalP"/>
    </source>
</evidence>
<dbReference type="PANTHER" id="PTHR48081">
    <property type="entry name" value="AB HYDROLASE SUPERFAMILY PROTEIN C4A8.06C"/>
    <property type="match status" value="1"/>
</dbReference>
<feature type="domain" description="Alpha/beta hydrolase fold-3" evidence="4">
    <location>
        <begin position="109"/>
        <end position="312"/>
    </location>
</feature>
<organism evidence="5 6">
    <name type="scientific">Turicimonas muris</name>
    <dbReference type="NCBI Taxonomy" id="1796652"/>
    <lineage>
        <taxon>Bacteria</taxon>
        <taxon>Pseudomonadati</taxon>
        <taxon>Pseudomonadota</taxon>
        <taxon>Betaproteobacteria</taxon>
        <taxon>Burkholderiales</taxon>
        <taxon>Sutterellaceae</taxon>
        <taxon>Turicimonas</taxon>
    </lineage>
</organism>
<name>A0A227KHJ2_9BURK</name>
<evidence type="ECO:0000313" key="6">
    <source>
        <dbReference type="Proteomes" id="UP000214610"/>
    </source>
</evidence>
<sequence length="342" mass="37434">MKKSLLFLAIVVGLQGSIGSSFARPIHSDLSPEMTVAVSAPLSNFWLQTPQTIEDWEKIQKGYVASATVNNLKLAKSLGVQIFEEKMNGIPVFILQPKHTKKNAKNKVILYFHGGGYVLGHGRSGLGEAILMAGLEGYKLVCVDYRMAPQHPFPAAIDDALTVYKALLAQYDPQDITVFGTSTGGGMALVLPIQAHQNKLPMPAAIIAGTPWSELGKKGDSYFVNDKVDNILGTYDGMIDAAAKAYANGHAYQSPLLSPVNASNDTLKAFPPTLLISGTRDLFLSNTVRMHRNLLRNKVPTDLLVYEGLSHAQYYLVPKAPETKEHYEFMANFLDKVWTTKP</sequence>
<dbReference type="InterPro" id="IPR050300">
    <property type="entry name" value="GDXG_lipolytic_enzyme"/>
</dbReference>
<proteinExistence type="inferred from homology"/>
<dbReference type="EMBL" id="NHMP01000005">
    <property type="protein sequence ID" value="OXE47257.1"/>
    <property type="molecule type" value="Genomic_DNA"/>
</dbReference>
<dbReference type="PANTHER" id="PTHR48081:SF30">
    <property type="entry name" value="ACETYL-HYDROLASE LIPR-RELATED"/>
    <property type="match status" value="1"/>
</dbReference>
<accession>A0A227KHJ2</accession>
<evidence type="ECO:0000256" key="1">
    <source>
        <dbReference type="ARBA" id="ARBA00010515"/>
    </source>
</evidence>
<keyword evidence="6" id="KW-1185">Reference proteome</keyword>
<comment type="similarity">
    <text evidence="1">Belongs to the 'GDXG' lipolytic enzyme family.</text>
</comment>
<protein>
    <recommendedName>
        <fullName evidence="4">Alpha/beta hydrolase fold-3 domain-containing protein</fullName>
    </recommendedName>
</protein>
<dbReference type="AlphaFoldDB" id="A0A227KHJ2"/>
<dbReference type="RefSeq" id="WP_066594319.1">
    <property type="nucleotide sequence ID" value="NZ_CAJTBZ010000008.1"/>
</dbReference>
<dbReference type="InterPro" id="IPR013094">
    <property type="entry name" value="AB_hydrolase_3"/>
</dbReference>
<feature type="signal peptide" evidence="3">
    <location>
        <begin position="1"/>
        <end position="23"/>
    </location>
</feature>
<comment type="caution">
    <text evidence="5">The sequence shown here is derived from an EMBL/GenBank/DDBJ whole genome shotgun (WGS) entry which is preliminary data.</text>
</comment>
<dbReference type="Proteomes" id="UP000214610">
    <property type="component" value="Unassembled WGS sequence"/>
</dbReference>
<dbReference type="GO" id="GO:0004806">
    <property type="term" value="F:triacylglycerol lipase activity"/>
    <property type="evidence" value="ECO:0007669"/>
    <property type="project" value="TreeGrafter"/>
</dbReference>
<reference evidence="6" key="1">
    <citation type="submission" date="2017-05" db="EMBL/GenBank/DDBJ databases">
        <title>Improved OligoMM genomes.</title>
        <authorList>
            <person name="Garzetti D."/>
        </authorList>
    </citation>
    <scope>NUCLEOTIDE SEQUENCE [LARGE SCALE GENOMIC DNA]</scope>
    <source>
        <strain evidence="6">YL45</strain>
    </source>
</reference>
<evidence type="ECO:0000256" key="2">
    <source>
        <dbReference type="ARBA" id="ARBA00022801"/>
    </source>
</evidence>
<dbReference type="SUPFAM" id="SSF53474">
    <property type="entry name" value="alpha/beta-Hydrolases"/>
    <property type="match status" value="1"/>
</dbReference>
<dbReference type="Pfam" id="PF07859">
    <property type="entry name" value="Abhydrolase_3"/>
    <property type="match status" value="1"/>
</dbReference>
<evidence type="ECO:0000313" key="5">
    <source>
        <dbReference type="EMBL" id="OXE47257.1"/>
    </source>
</evidence>
<dbReference type="GeneID" id="78362214"/>
<evidence type="ECO:0000259" key="4">
    <source>
        <dbReference type="Pfam" id="PF07859"/>
    </source>
</evidence>
<feature type="chain" id="PRO_5011273898" description="Alpha/beta hydrolase fold-3 domain-containing protein" evidence="3">
    <location>
        <begin position="24"/>
        <end position="342"/>
    </location>
</feature>
<gene>
    <name evidence="5" type="ORF">ADH67_08845</name>
</gene>
<dbReference type="Gene3D" id="3.40.50.1820">
    <property type="entry name" value="alpha/beta hydrolase"/>
    <property type="match status" value="1"/>
</dbReference>